<reference evidence="2 3" key="1">
    <citation type="journal article" date="2018" name="PLoS ONE">
        <title>The draft genome of Kipferlia bialata reveals reductive genome evolution in fornicate parasites.</title>
        <authorList>
            <person name="Tanifuji G."/>
            <person name="Takabayashi S."/>
            <person name="Kume K."/>
            <person name="Takagi M."/>
            <person name="Nakayama T."/>
            <person name="Kamikawa R."/>
            <person name="Inagaki Y."/>
            <person name="Hashimoto T."/>
        </authorList>
    </citation>
    <scope>NUCLEOTIDE SEQUENCE [LARGE SCALE GENOMIC DNA]</scope>
    <source>
        <strain evidence="2">NY0173</strain>
    </source>
</reference>
<gene>
    <name evidence="2" type="ORF">KIPB_011261</name>
</gene>
<feature type="non-terminal residue" evidence="2">
    <location>
        <position position="1"/>
    </location>
</feature>
<accession>A0A9K3D7R8</accession>
<feature type="compositionally biased region" description="Low complexity" evidence="1">
    <location>
        <begin position="132"/>
        <end position="161"/>
    </location>
</feature>
<keyword evidence="3" id="KW-1185">Reference proteome</keyword>
<feature type="region of interest" description="Disordered" evidence="1">
    <location>
        <begin position="104"/>
        <end position="162"/>
    </location>
</feature>
<organism evidence="2 3">
    <name type="scientific">Kipferlia bialata</name>
    <dbReference type="NCBI Taxonomy" id="797122"/>
    <lineage>
        <taxon>Eukaryota</taxon>
        <taxon>Metamonada</taxon>
        <taxon>Carpediemonas-like organisms</taxon>
        <taxon>Kipferlia</taxon>
    </lineage>
</organism>
<proteinExistence type="predicted"/>
<comment type="caution">
    <text evidence="2">The sequence shown here is derived from an EMBL/GenBank/DDBJ whole genome shotgun (WGS) entry which is preliminary data.</text>
</comment>
<dbReference type="AlphaFoldDB" id="A0A9K3D7R8"/>
<evidence type="ECO:0000256" key="1">
    <source>
        <dbReference type="SAM" id="MobiDB-lite"/>
    </source>
</evidence>
<name>A0A9K3D7R8_9EUKA</name>
<protein>
    <submittedName>
        <fullName evidence="2">Uncharacterized protein</fullName>
    </submittedName>
</protein>
<dbReference type="EMBL" id="BDIP01004510">
    <property type="protein sequence ID" value="GIQ88909.1"/>
    <property type="molecule type" value="Genomic_DNA"/>
</dbReference>
<sequence>MKAVSNTSLGEAEIVRQDSHVVTECLGPDGVVVSPDVDCMGLSGGDGVGMADKPSHSVSPEAGLARLQGVDVTPVDYPESGYAPRPGTAAEASDAVGLEAVGLQRLPSDVEGTGKGSPSSARSDGEVSATKSTSQDVSLSVSLTLSVSGESSGPEGSNGPNMHFRSVRDAILHHRAAQQQVCTRRQMKDLIQNSCEITELIAAQAPSDVHQYVAEDEMFLRLVKFAREIVSVYTPID</sequence>
<evidence type="ECO:0000313" key="3">
    <source>
        <dbReference type="Proteomes" id="UP000265618"/>
    </source>
</evidence>
<dbReference type="Proteomes" id="UP000265618">
    <property type="component" value="Unassembled WGS sequence"/>
</dbReference>
<evidence type="ECO:0000313" key="2">
    <source>
        <dbReference type="EMBL" id="GIQ88909.1"/>
    </source>
</evidence>